<name>A0A075X0T5_9BACT</name>
<evidence type="ECO:0000259" key="6">
    <source>
        <dbReference type="Pfam" id="PF04055"/>
    </source>
</evidence>
<dbReference type="OrthoDB" id="1737006at2"/>
<dbReference type="PANTHER" id="PTHR43273:SF2">
    <property type="entry name" value="RADICAL SAM CORE DOMAIN-CONTAINING PROTEIN"/>
    <property type="match status" value="1"/>
</dbReference>
<evidence type="ECO:0000313" key="8">
    <source>
        <dbReference type="Proteomes" id="UP000028481"/>
    </source>
</evidence>
<keyword evidence="3" id="KW-0479">Metal-binding</keyword>
<evidence type="ECO:0000256" key="1">
    <source>
        <dbReference type="ARBA" id="ARBA00001966"/>
    </source>
</evidence>
<dbReference type="Proteomes" id="UP000028481">
    <property type="component" value="Chromosome"/>
</dbReference>
<dbReference type="SFLD" id="SFLDG01067">
    <property type="entry name" value="SPASM/twitch_domain_containing"/>
    <property type="match status" value="1"/>
</dbReference>
<dbReference type="STRING" id="289377.HL41_07865"/>
<keyword evidence="2" id="KW-0949">S-adenosyl-L-methionine</keyword>
<dbReference type="SUPFAM" id="SSF102114">
    <property type="entry name" value="Radical SAM enzymes"/>
    <property type="match status" value="1"/>
</dbReference>
<dbReference type="KEGG" id="tcm:HL41_07865"/>
<dbReference type="RefSeq" id="WP_038060525.1">
    <property type="nucleotide sequence ID" value="NZ_CP008796.1"/>
</dbReference>
<comment type="cofactor">
    <cofactor evidence="1">
        <name>[4Fe-4S] cluster</name>
        <dbReference type="ChEBI" id="CHEBI:49883"/>
    </cofactor>
</comment>
<evidence type="ECO:0000256" key="3">
    <source>
        <dbReference type="ARBA" id="ARBA00022723"/>
    </source>
</evidence>
<dbReference type="PaxDb" id="289377-HL41_07865"/>
<feature type="domain" description="Radical SAM core" evidence="6">
    <location>
        <begin position="18"/>
        <end position="170"/>
    </location>
</feature>
<dbReference type="GO" id="GO:0046872">
    <property type="term" value="F:metal ion binding"/>
    <property type="evidence" value="ECO:0007669"/>
    <property type="project" value="UniProtKB-KW"/>
</dbReference>
<dbReference type="InterPro" id="IPR058240">
    <property type="entry name" value="rSAM_sf"/>
</dbReference>
<organism evidence="7 8">
    <name type="scientific">Thermodesulfobacterium commune DSM 2178</name>
    <dbReference type="NCBI Taxonomy" id="289377"/>
    <lineage>
        <taxon>Bacteria</taxon>
        <taxon>Pseudomonadati</taxon>
        <taxon>Thermodesulfobacteriota</taxon>
        <taxon>Thermodesulfobacteria</taxon>
        <taxon>Thermodesulfobacteriales</taxon>
        <taxon>Thermodesulfobacteriaceae</taxon>
        <taxon>Thermodesulfobacterium</taxon>
    </lineage>
</organism>
<keyword evidence="4" id="KW-0408">Iron</keyword>
<dbReference type="EMBL" id="CP008796">
    <property type="protein sequence ID" value="AIH04587.1"/>
    <property type="molecule type" value="Genomic_DNA"/>
</dbReference>
<dbReference type="GO" id="GO:0016491">
    <property type="term" value="F:oxidoreductase activity"/>
    <property type="evidence" value="ECO:0007669"/>
    <property type="project" value="InterPro"/>
</dbReference>
<dbReference type="Gene3D" id="3.20.20.70">
    <property type="entry name" value="Aldolase class I"/>
    <property type="match status" value="1"/>
</dbReference>
<dbReference type="eggNOG" id="COG0535">
    <property type="taxonomic scope" value="Bacteria"/>
</dbReference>
<dbReference type="InterPro" id="IPR013785">
    <property type="entry name" value="Aldolase_TIM"/>
</dbReference>
<evidence type="ECO:0000256" key="4">
    <source>
        <dbReference type="ARBA" id="ARBA00023004"/>
    </source>
</evidence>
<dbReference type="HOGENOM" id="CLU_694311_0_0_0"/>
<reference evidence="7 8" key="1">
    <citation type="journal article" date="2015" name="Genome Announc.">
        <title>Genome Sequence of a Sulfate-Reducing Thermophilic Bacterium, Thermodesulfobacterium commune DSM 2178T (Phylum Thermodesulfobacteria).</title>
        <authorList>
            <person name="Bhatnagar S."/>
            <person name="Badger J.H."/>
            <person name="Madupu R."/>
            <person name="Khouri H.M."/>
            <person name="O'Connor E.M."/>
            <person name="Robb F.T."/>
            <person name="Ward N.L."/>
            <person name="Eisen J.A."/>
        </authorList>
    </citation>
    <scope>NUCLEOTIDE SEQUENCE [LARGE SCALE GENOMIC DNA]</scope>
    <source>
        <strain evidence="7 8">DSM 2178</strain>
    </source>
</reference>
<evidence type="ECO:0000313" key="7">
    <source>
        <dbReference type="EMBL" id="AIH04587.1"/>
    </source>
</evidence>
<evidence type="ECO:0000256" key="5">
    <source>
        <dbReference type="ARBA" id="ARBA00023014"/>
    </source>
</evidence>
<dbReference type="Pfam" id="PF04055">
    <property type="entry name" value="Radical_SAM"/>
    <property type="match status" value="1"/>
</dbReference>
<dbReference type="PANTHER" id="PTHR43273">
    <property type="entry name" value="ANAEROBIC SULFATASE-MATURATING ENZYME HOMOLOG ASLB-RELATED"/>
    <property type="match status" value="1"/>
</dbReference>
<dbReference type="NCBIfam" id="TIGR04085">
    <property type="entry name" value="rSAM_more_4Fe4S"/>
    <property type="match status" value="1"/>
</dbReference>
<gene>
    <name evidence="7" type="ORF">HL41_07865</name>
</gene>
<keyword evidence="8" id="KW-1185">Reference proteome</keyword>
<dbReference type="InterPro" id="IPR023885">
    <property type="entry name" value="4Fe4S-binding_SPASM_dom"/>
</dbReference>
<keyword evidence="5" id="KW-0411">Iron-sulfur</keyword>
<dbReference type="InterPro" id="IPR007197">
    <property type="entry name" value="rSAM"/>
</dbReference>
<evidence type="ECO:0000256" key="2">
    <source>
        <dbReference type="ARBA" id="ARBA00022691"/>
    </source>
</evidence>
<proteinExistence type="predicted"/>
<accession>A0A075X0T5</accession>
<dbReference type="InterPro" id="IPR023867">
    <property type="entry name" value="Sulphatase_maturase_rSAM"/>
</dbReference>
<dbReference type="GO" id="GO:0051536">
    <property type="term" value="F:iron-sulfur cluster binding"/>
    <property type="evidence" value="ECO:0007669"/>
    <property type="project" value="UniProtKB-KW"/>
</dbReference>
<dbReference type="AlphaFoldDB" id="A0A075X0T5"/>
<protein>
    <recommendedName>
        <fullName evidence="6">Radical SAM core domain-containing protein</fullName>
    </recommendedName>
</protein>
<dbReference type="SFLD" id="SFLDS00029">
    <property type="entry name" value="Radical_SAM"/>
    <property type="match status" value="1"/>
</dbReference>
<sequence>MITLKSFLKESFPTIYHISVTGKCNASCEGCLNGLIYGERRAFASSWEEDPEKTFQAINWLLDQTNGNPVFIAFYGGEPLLVFEKVQDIFYRIKNYYPQKNLKFFLYTNGNLLRKAVEKDPEFFSQLELLIISIDGTKVQHERVRKGTSLDQIEASLEFLKSHCPTKVLMWSTLREEMSFRDCLEEFFNLYQRGLVDFFFWHLIEKDCPIRDFSGFREGYLKDLTYLFERFVAELFKGKILPVLPLAELFFFLLKDIRRGQTGCGVEKMRSFDVLAGKILPCVDMGEELILADFRKDEIKNLDLSKLQDKLLSLVSYKDWLGCNTCEAEFFCGGRCPVLIKTSPERAMQYCVLIKDLVSLAQTFLPEVKKALKAHNLSEENLYYPYGYLNLLTDVIP</sequence>